<comment type="function">
    <text evidence="5">Flavin prenyltransferase that catalyzes the synthesis of the prenylated FMN cofactor (prenyl-FMN) for 4-hydroxy-3-polyprenylbenzoic acid decarboxylase UbiD. The prenyltransferase is metal-independent and links a dimethylallyl moiety from dimethylallyl monophosphate (DMAP) to the flavin N5 and C6 atoms of FMN.</text>
</comment>
<evidence type="ECO:0000256" key="1">
    <source>
        <dbReference type="ARBA" id="ARBA00022602"/>
    </source>
</evidence>
<evidence type="ECO:0000256" key="4">
    <source>
        <dbReference type="ARBA" id="ARBA00022679"/>
    </source>
</evidence>
<feature type="binding site" evidence="5">
    <location>
        <begin position="93"/>
        <end position="96"/>
    </location>
    <ligand>
        <name>FMN</name>
        <dbReference type="ChEBI" id="CHEBI:58210"/>
    </ligand>
</feature>
<keyword evidence="1 5" id="KW-0637">Prenyltransferase</keyword>
<dbReference type="InterPro" id="IPR036551">
    <property type="entry name" value="Flavin_trans-like"/>
</dbReference>
<feature type="binding site" evidence="5">
    <location>
        <position position="174"/>
    </location>
    <ligand>
        <name>dimethylallyl phosphate</name>
        <dbReference type="ChEBI" id="CHEBI:88052"/>
    </ligand>
</feature>
<dbReference type="OrthoDB" id="9781577at2"/>
<feature type="binding site" evidence="5">
    <location>
        <begin position="10"/>
        <end position="12"/>
    </location>
    <ligand>
        <name>FMN</name>
        <dbReference type="ChEBI" id="CHEBI:58210"/>
    </ligand>
</feature>
<feature type="binding site" evidence="5">
    <location>
        <position position="158"/>
    </location>
    <ligand>
        <name>dimethylallyl phosphate</name>
        <dbReference type="ChEBI" id="CHEBI:88052"/>
    </ligand>
</feature>
<evidence type="ECO:0000256" key="2">
    <source>
        <dbReference type="ARBA" id="ARBA00022630"/>
    </source>
</evidence>
<dbReference type="InterPro" id="IPR003382">
    <property type="entry name" value="Flavoprotein"/>
</dbReference>
<dbReference type="NCBIfam" id="TIGR00421">
    <property type="entry name" value="ubiX_pad"/>
    <property type="match status" value="1"/>
</dbReference>
<dbReference type="SUPFAM" id="SSF52507">
    <property type="entry name" value="Homo-oligomeric flavin-containing Cys decarboxylases, HFCD"/>
    <property type="match status" value="1"/>
</dbReference>
<evidence type="ECO:0000313" key="8">
    <source>
        <dbReference type="Proteomes" id="UP000217289"/>
    </source>
</evidence>
<keyword evidence="3 5" id="KW-0288">FMN</keyword>
<gene>
    <name evidence="5" type="primary">ubiX</name>
    <name evidence="7" type="ORF">MEBOL_002468</name>
</gene>
<reference evidence="7 8" key="1">
    <citation type="submission" date="2017-06" db="EMBL/GenBank/DDBJ databases">
        <authorList>
            <person name="Kim H.J."/>
            <person name="Triplett B.A."/>
        </authorList>
    </citation>
    <scope>NUCLEOTIDE SEQUENCE [LARGE SCALE GENOMIC DNA]</scope>
    <source>
        <strain evidence="7 8">DSM 14713</strain>
    </source>
</reference>
<dbReference type="Gene3D" id="3.40.50.1950">
    <property type="entry name" value="Flavin prenyltransferase-like"/>
    <property type="match status" value="1"/>
</dbReference>
<feature type="binding site" evidence="5">
    <location>
        <position position="36"/>
    </location>
    <ligand>
        <name>FMN</name>
        <dbReference type="ChEBI" id="CHEBI:58210"/>
    </ligand>
</feature>
<dbReference type="RefSeq" id="WP_095977643.1">
    <property type="nucleotide sequence ID" value="NZ_CP022163.1"/>
</dbReference>
<dbReference type="EC" id="2.5.1.129" evidence="5"/>
<dbReference type="InterPro" id="IPR004507">
    <property type="entry name" value="UbiX-like"/>
</dbReference>
<keyword evidence="4 5" id="KW-0808">Transferase</keyword>
<dbReference type="Pfam" id="PF02441">
    <property type="entry name" value="Flavoprotein"/>
    <property type="match status" value="1"/>
</dbReference>
<keyword evidence="2 5" id="KW-0285">Flavoprotein</keyword>
<keyword evidence="8" id="KW-1185">Reference proteome</keyword>
<dbReference type="KEGG" id="mbd:MEBOL_002468"/>
<comment type="similarity">
    <text evidence="5">Belongs to the UbiX/PAD1 family.</text>
</comment>
<comment type="catalytic activity">
    <reaction evidence="5">
        <text>dimethylallyl phosphate + FMNH2 = prenylated FMNH2 + phosphate</text>
        <dbReference type="Rhea" id="RHEA:37743"/>
        <dbReference type="ChEBI" id="CHEBI:43474"/>
        <dbReference type="ChEBI" id="CHEBI:57618"/>
        <dbReference type="ChEBI" id="CHEBI:87467"/>
        <dbReference type="ChEBI" id="CHEBI:88052"/>
        <dbReference type="EC" id="2.5.1.129"/>
    </reaction>
</comment>
<sequence length="201" mass="21535">MKRIVVGITGASGAIYAKRVVELLTEAGVHVHLAMSGLGRRLLHDELGMKQFDANTLAGGRSHLLTMYQSSDMGATIASGSFPHDGMIIVPCSSNTMAAIASGVTSTLVHRVASVTLKERRRLVVAHRETPLSHIDILNMQRLSEAGAVIVPLAPGFYMMPKTISDLVDFMAGRLLDLVGVPHSLNTRWEQQSLKGPVAGD</sequence>
<protein>
    <recommendedName>
        <fullName evidence="5">Flavin prenyltransferase UbiX</fullName>
        <ecNumber evidence="5">2.5.1.129</ecNumber>
    </recommendedName>
</protein>
<dbReference type="EMBL" id="CP022163">
    <property type="protein sequence ID" value="ATB29019.1"/>
    <property type="molecule type" value="Genomic_DNA"/>
</dbReference>
<evidence type="ECO:0000313" key="7">
    <source>
        <dbReference type="EMBL" id="ATB29019.1"/>
    </source>
</evidence>
<evidence type="ECO:0000259" key="6">
    <source>
        <dbReference type="Pfam" id="PF02441"/>
    </source>
</evidence>
<dbReference type="AlphaFoldDB" id="A0A250IAX5"/>
<dbReference type="NCBIfam" id="NF004685">
    <property type="entry name" value="PRK06029.1"/>
    <property type="match status" value="1"/>
</dbReference>
<evidence type="ECO:0000256" key="3">
    <source>
        <dbReference type="ARBA" id="ARBA00022643"/>
    </source>
</evidence>
<dbReference type="HAMAP" id="MF_01984">
    <property type="entry name" value="ubiX_pad"/>
    <property type="match status" value="1"/>
</dbReference>
<accession>A0A250IAX5</accession>
<evidence type="ECO:0000256" key="5">
    <source>
        <dbReference type="HAMAP-Rule" id="MF_01984"/>
    </source>
</evidence>
<name>A0A250IAX5_9BACT</name>
<comment type="caution">
    <text evidence="5">Lacks conserved residue(s) required for the propagation of feature annotation.</text>
</comment>
<feature type="domain" description="Flavoprotein" evidence="6">
    <location>
        <begin position="2"/>
        <end position="177"/>
    </location>
</feature>
<dbReference type="Proteomes" id="UP000217289">
    <property type="component" value="Chromosome"/>
</dbReference>
<dbReference type="GO" id="GO:0106141">
    <property type="term" value="F:flavin prenyltransferase activity"/>
    <property type="evidence" value="ECO:0007669"/>
    <property type="project" value="UniProtKB-EC"/>
</dbReference>
<organism evidence="7 8">
    <name type="scientific">Melittangium boletus DSM 14713</name>
    <dbReference type="NCBI Taxonomy" id="1294270"/>
    <lineage>
        <taxon>Bacteria</taxon>
        <taxon>Pseudomonadati</taxon>
        <taxon>Myxococcota</taxon>
        <taxon>Myxococcia</taxon>
        <taxon>Myxococcales</taxon>
        <taxon>Cystobacterineae</taxon>
        <taxon>Archangiaceae</taxon>
        <taxon>Melittangium</taxon>
    </lineage>
</organism>
<feature type="binding site" evidence="5">
    <location>
        <position position="128"/>
    </location>
    <ligand>
        <name>FMN</name>
        <dbReference type="ChEBI" id="CHEBI:58210"/>
    </ligand>
</feature>
<proteinExistence type="inferred from homology"/>